<dbReference type="Pfam" id="PF03171">
    <property type="entry name" value="2OG-FeII_Oxy"/>
    <property type="match status" value="1"/>
</dbReference>
<gene>
    <name evidence="5" type="ORF">Cgig2_029239</name>
</gene>
<dbReference type="Gene3D" id="2.60.120.330">
    <property type="entry name" value="B-lactam Antibiotic, Isopenicillin N Synthase, Chain"/>
    <property type="match status" value="1"/>
</dbReference>
<dbReference type="GO" id="GO:0016491">
    <property type="term" value="F:oxidoreductase activity"/>
    <property type="evidence" value="ECO:0007669"/>
    <property type="project" value="UniProtKB-KW"/>
</dbReference>
<dbReference type="PROSITE" id="PS51471">
    <property type="entry name" value="FE2OG_OXY"/>
    <property type="match status" value="1"/>
</dbReference>
<reference evidence="5" key="1">
    <citation type="submission" date="2022-04" db="EMBL/GenBank/DDBJ databases">
        <title>Carnegiea gigantea Genome sequencing and assembly v2.</title>
        <authorList>
            <person name="Copetti D."/>
            <person name="Sanderson M.J."/>
            <person name="Burquez A."/>
            <person name="Wojciechowski M.F."/>
        </authorList>
    </citation>
    <scope>NUCLEOTIDE SEQUENCE</scope>
    <source>
        <strain evidence="5">SGP5-SGP5p</strain>
        <tissue evidence="5">Aerial part</tissue>
    </source>
</reference>
<dbReference type="PANTHER" id="PTHR47991">
    <property type="entry name" value="OXOGLUTARATE/IRON-DEPENDENT DIOXYGENASE"/>
    <property type="match status" value="1"/>
</dbReference>
<keyword evidence="1 3" id="KW-0479">Metal-binding</keyword>
<name>A0A9Q1QPL3_9CARY</name>
<protein>
    <recommendedName>
        <fullName evidence="4">Fe2OG dioxygenase domain-containing protein</fullName>
    </recommendedName>
</protein>
<feature type="domain" description="Fe2OG dioxygenase" evidence="4">
    <location>
        <begin position="119"/>
        <end position="200"/>
    </location>
</feature>
<dbReference type="Proteomes" id="UP001153076">
    <property type="component" value="Unassembled WGS sequence"/>
</dbReference>
<dbReference type="InterPro" id="IPR005123">
    <property type="entry name" value="Oxoglu/Fe-dep_dioxygenase_dom"/>
</dbReference>
<dbReference type="EMBL" id="JAKOGI010000018">
    <property type="protein sequence ID" value="KAJ8449877.1"/>
    <property type="molecule type" value="Genomic_DNA"/>
</dbReference>
<evidence type="ECO:0000259" key="4">
    <source>
        <dbReference type="PROSITE" id="PS51471"/>
    </source>
</evidence>
<evidence type="ECO:0000313" key="5">
    <source>
        <dbReference type="EMBL" id="KAJ8449877.1"/>
    </source>
</evidence>
<evidence type="ECO:0000256" key="2">
    <source>
        <dbReference type="ARBA" id="ARBA00023004"/>
    </source>
</evidence>
<dbReference type="InterPro" id="IPR050295">
    <property type="entry name" value="Plant_2OG-oxidoreductases"/>
</dbReference>
<accession>A0A9Q1QPL3</accession>
<comment type="similarity">
    <text evidence="3">Belongs to the iron/ascorbate-dependent oxidoreductase family.</text>
</comment>
<comment type="caution">
    <text evidence="5">The sequence shown here is derived from an EMBL/GenBank/DDBJ whole genome shotgun (WGS) entry which is preliminary data.</text>
</comment>
<keyword evidence="6" id="KW-1185">Reference proteome</keyword>
<keyword evidence="2 3" id="KW-0408">Iron</keyword>
<dbReference type="InterPro" id="IPR027443">
    <property type="entry name" value="IPNS-like_sf"/>
</dbReference>
<evidence type="ECO:0000256" key="1">
    <source>
        <dbReference type="ARBA" id="ARBA00022723"/>
    </source>
</evidence>
<proteinExistence type="inferred from homology"/>
<dbReference type="SUPFAM" id="SSF51197">
    <property type="entry name" value="Clavaminate synthase-like"/>
    <property type="match status" value="1"/>
</dbReference>
<sequence>MIEISRQFFGLAMEEKKKYAASPGGNNGFDCSICSIVGSSNCRQGGVVSVSVSDWNEGLALTVYPEDRRLLQFWPPQLRKMLHEYTMNSINLFEVMFKMVLQSLNVDEKKFGEKYGKNKEINARLNFYPQCPNPDNVLGLKPHADFSAITIVLQGEAGLQVHKDVKVEQIMSNGIYKSAVHRVVPSPEKSRVSIALFWDIDRNCEIGPLDELITPDRPQLYKMVSLKDYVSRFFNYYQSGQRVIDTIRT</sequence>
<dbReference type="InterPro" id="IPR044861">
    <property type="entry name" value="IPNS-like_FE2OG_OXY"/>
</dbReference>
<dbReference type="OrthoDB" id="288590at2759"/>
<dbReference type="GO" id="GO:0046872">
    <property type="term" value="F:metal ion binding"/>
    <property type="evidence" value="ECO:0007669"/>
    <property type="project" value="UniProtKB-KW"/>
</dbReference>
<keyword evidence="3" id="KW-0560">Oxidoreductase</keyword>
<dbReference type="AlphaFoldDB" id="A0A9Q1QPL3"/>
<organism evidence="5 6">
    <name type="scientific">Carnegiea gigantea</name>
    <dbReference type="NCBI Taxonomy" id="171969"/>
    <lineage>
        <taxon>Eukaryota</taxon>
        <taxon>Viridiplantae</taxon>
        <taxon>Streptophyta</taxon>
        <taxon>Embryophyta</taxon>
        <taxon>Tracheophyta</taxon>
        <taxon>Spermatophyta</taxon>
        <taxon>Magnoliopsida</taxon>
        <taxon>eudicotyledons</taxon>
        <taxon>Gunneridae</taxon>
        <taxon>Pentapetalae</taxon>
        <taxon>Caryophyllales</taxon>
        <taxon>Cactineae</taxon>
        <taxon>Cactaceae</taxon>
        <taxon>Cactoideae</taxon>
        <taxon>Echinocereeae</taxon>
        <taxon>Carnegiea</taxon>
    </lineage>
</organism>
<evidence type="ECO:0000256" key="3">
    <source>
        <dbReference type="RuleBase" id="RU003682"/>
    </source>
</evidence>
<evidence type="ECO:0000313" key="6">
    <source>
        <dbReference type="Proteomes" id="UP001153076"/>
    </source>
</evidence>